<dbReference type="Pfam" id="PF02469">
    <property type="entry name" value="Fasciclin"/>
    <property type="match status" value="1"/>
</dbReference>
<dbReference type="GO" id="GO:0005615">
    <property type="term" value="C:extracellular space"/>
    <property type="evidence" value="ECO:0007669"/>
    <property type="project" value="TreeGrafter"/>
</dbReference>
<organism evidence="3 4">
    <name type="scientific">Rasiella rasia</name>
    <dbReference type="NCBI Taxonomy" id="2744027"/>
    <lineage>
        <taxon>Bacteria</taxon>
        <taxon>Pseudomonadati</taxon>
        <taxon>Bacteroidota</taxon>
        <taxon>Flavobacteriia</taxon>
        <taxon>Flavobacteriales</taxon>
        <taxon>Flavobacteriaceae</taxon>
        <taxon>Rasiella</taxon>
    </lineage>
</organism>
<dbReference type="Proteomes" id="UP000505306">
    <property type="component" value="Chromosome"/>
</dbReference>
<evidence type="ECO:0000313" key="4">
    <source>
        <dbReference type="Proteomes" id="UP000505306"/>
    </source>
</evidence>
<dbReference type="KEGG" id="mgel:G5B37_00845"/>
<gene>
    <name evidence="3" type="ORF">G5B37_00845</name>
</gene>
<name>A0A6G6GQV5_9FLAO</name>
<keyword evidence="1" id="KW-0175">Coiled coil</keyword>
<dbReference type="PANTHER" id="PTHR10900">
    <property type="entry name" value="PERIOSTIN-RELATED"/>
    <property type="match status" value="1"/>
</dbReference>
<accession>A0A6G6GQV5</accession>
<dbReference type="InterPro" id="IPR000782">
    <property type="entry name" value="FAS1_domain"/>
</dbReference>
<dbReference type="Gene3D" id="2.30.180.10">
    <property type="entry name" value="FAS1 domain"/>
    <property type="match status" value="1"/>
</dbReference>
<dbReference type="SUPFAM" id="SSF82153">
    <property type="entry name" value="FAS1 domain"/>
    <property type="match status" value="1"/>
</dbReference>
<dbReference type="FunFam" id="2.30.180.10:FF:000014">
    <property type="entry name" value="Stabilin 1"/>
    <property type="match status" value="1"/>
</dbReference>
<dbReference type="EMBL" id="CP049057">
    <property type="protein sequence ID" value="QIE60844.1"/>
    <property type="molecule type" value="Genomic_DNA"/>
</dbReference>
<dbReference type="InterPro" id="IPR036378">
    <property type="entry name" value="FAS1_dom_sf"/>
</dbReference>
<sequence length="207" mass="22720">MIKLFMSLAVVAMLFASCDDTKKKEAEAKAEKEKMEMEAKMKAEEEAMMVKKEKMEAQNTSIASIAMRNENFSTLVLALKTASLAQTFMEPGEYTVFAPTNDAFAKVPEATMDMLMKPENKEKLQNLLKYHVVKGEWSAEAVMKAVNDNKNAYNVTTLAGENLVISVKDGKVKLKDAKGNTATVVMADVDASNGVIHAIDKVVMPKG</sequence>
<reference evidence="3 4" key="1">
    <citation type="submission" date="2020-02" db="EMBL/GenBank/DDBJ databases">
        <title>Complete genome sequence of Flavobacteriaceae bacterium.</title>
        <authorList>
            <person name="Kim S.-J."/>
            <person name="Kim Y.-S."/>
            <person name="Kim K.-H."/>
        </authorList>
    </citation>
    <scope>NUCLEOTIDE SEQUENCE [LARGE SCALE GENOMIC DNA]</scope>
    <source>
        <strain evidence="3 4">RR4-40</strain>
    </source>
</reference>
<dbReference type="AlphaFoldDB" id="A0A6G6GQV5"/>
<dbReference type="SMART" id="SM00554">
    <property type="entry name" value="FAS1"/>
    <property type="match status" value="1"/>
</dbReference>
<evidence type="ECO:0000313" key="3">
    <source>
        <dbReference type="EMBL" id="QIE60844.1"/>
    </source>
</evidence>
<feature type="coiled-coil region" evidence="1">
    <location>
        <begin position="18"/>
        <end position="60"/>
    </location>
</feature>
<dbReference type="PANTHER" id="PTHR10900:SF77">
    <property type="entry name" value="FI19380P1"/>
    <property type="match status" value="1"/>
</dbReference>
<proteinExistence type="predicted"/>
<dbReference type="InterPro" id="IPR050904">
    <property type="entry name" value="Adhesion/Biosynth-related"/>
</dbReference>
<keyword evidence="4" id="KW-1185">Reference proteome</keyword>
<feature type="domain" description="FAS1" evidence="2">
    <location>
        <begin position="59"/>
        <end position="203"/>
    </location>
</feature>
<evidence type="ECO:0000256" key="1">
    <source>
        <dbReference type="SAM" id="Coils"/>
    </source>
</evidence>
<protein>
    <submittedName>
        <fullName evidence="3">Fasciclin domain-containing protein</fullName>
    </submittedName>
</protein>
<dbReference type="PROSITE" id="PS50213">
    <property type="entry name" value="FAS1"/>
    <property type="match status" value="1"/>
</dbReference>
<evidence type="ECO:0000259" key="2">
    <source>
        <dbReference type="PROSITE" id="PS50213"/>
    </source>
</evidence>
<dbReference type="PROSITE" id="PS51257">
    <property type="entry name" value="PROKAR_LIPOPROTEIN"/>
    <property type="match status" value="1"/>
</dbReference>